<protein>
    <recommendedName>
        <fullName evidence="5">HAP1 N-terminal domain-containing protein</fullName>
    </recommendedName>
</protein>
<comment type="caution">
    <text evidence="3">The sequence shown here is derived from an EMBL/GenBank/DDBJ whole genome shotgun (WGS) entry which is preliminary data.</text>
</comment>
<sequence>MTGYESVDIGLESHGNHSTKSMNGTQYTLKEILTSSDVRLLHEYIVEKERERQNMASDLDMAARLGLAISEANEELQAKLSQLEQERDHLKAELTVATKHPVYSPDDSASSFSRYMNDLRISGSENGSPTSASAMSPIEERNKLRAELDEATRELTRFHKEMDSLSVQLNDMAAEMAESQSKVGVYSKRLAEVEHSLTTTQEMNVNLQILLEKALNSQKQSNASTNHVVRNIQSDVSKVLNENNRLRNRINELEEYQTHCEKKLVKLVDQSKEYAHLLQQAQDAIYQMNQYNYTSDMDPPMTGTFTPKSPSLGWDGTMLKESEITKGPVFSAEFKQEMQKEIERELSMRNDMRHRIVKHDSMTLDRSHAAEGLKYLLSEREIMSASNSTSTSSSVASRPKVKEQVEQPPAPTPQKVDSTSTKKHQGTSEPSFMSRGLRPLSSSSDTLLGLGGLAPSGGYVLRSMPRGSAGWTATAATARGSPSISTKFFRRLASNLDAYDTNNHEDIDDDIDGL</sequence>
<dbReference type="RefSeq" id="XP_051443470.1">
    <property type="nucleotide sequence ID" value="XM_051589993.1"/>
</dbReference>
<reference evidence="3" key="2">
    <citation type="journal article" date="2022" name="Proc. Natl. Acad. Sci. U.S.A.">
        <title>Diploid-dominant life cycles characterize the early evolution of Fungi.</title>
        <authorList>
            <person name="Amses K.R."/>
            <person name="Simmons D.R."/>
            <person name="Longcore J.E."/>
            <person name="Mondo S.J."/>
            <person name="Seto K."/>
            <person name="Jeronimo G.H."/>
            <person name="Bonds A.E."/>
            <person name="Quandt C.A."/>
            <person name="Davis W.J."/>
            <person name="Chang Y."/>
            <person name="Federici B.A."/>
            <person name="Kuo A."/>
            <person name="LaButti K."/>
            <person name="Pangilinan J."/>
            <person name="Andreopoulos W."/>
            <person name="Tritt A."/>
            <person name="Riley R."/>
            <person name="Hundley H."/>
            <person name="Johnson J."/>
            <person name="Lipzen A."/>
            <person name="Barry K."/>
            <person name="Lang B.F."/>
            <person name="Cuomo C.A."/>
            <person name="Buchler N.E."/>
            <person name="Grigoriev I.V."/>
            <person name="Spatafora J.W."/>
            <person name="Stajich J.E."/>
            <person name="James T.Y."/>
        </authorList>
    </citation>
    <scope>NUCLEOTIDE SEQUENCE</scope>
    <source>
        <strain evidence="3">AG</strain>
    </source>
</reference>
<accession>A0AAD5E6U7</accession>
<reference evidence="3" key="1">
    <citation type="submission" date="2021-06" db="EMBL/GenBank/DDBJ databases">
        <authorList>
            <consortium name="DOE Joint Genome Institute"/>
            <person name="Mondo S.J."/>
            <person name="Amses K.R."/>
            <person name="Simmons D.R."/>
            <person name="Longcore J.E."/>
            <person name="Seto K."/>
            <person name="Alves G.H."/>
            <person name="Bonds A.E."/>
            <person name="Quandt C.A."/>
            <person name="Davis W.J."/>
            <person name="Chang Y."/>
            <person name="Letcher P.M."/>
            <person name="Powell M.J."/>
            <person name="Kuo A."/>
            <person name="Labutti K."/>
            <person name="Pangilinan J."/>
            <person name="Andreopoulos W."/>
            <person name="Tritt A."/>
            <person name="Riley R."/>
            <person name="Hundley H."/>
            <person name="Johnson J."/>
            <person name="Lipzen A."/>
            <person name="Barry K."/>
            <person name="Berbee M.L."/>
            <person name="Buchler N.E."/>
            <person name="Grigoriev I.V."/>
            <person name="Spatafora J.W."/>
            <person name="Stajich J.E."/>
            <person name="James T.Y."/>
        </authorList>
    </citation>
    <scope>NUCLEOTIDE SEQUENCE</scope>
    <source>
        <strain evidence="3">AG</strain>
    </source>
</reference>
<feature type="coiled-coil region" evidence="1">
    <location>
        <begin position="229"/>
        <end position="263"/>
    </location>
</feature>
<name>A0AAD5E6U7_UMBRA</name>
<feature type="region of interest" description="Disordered" evidence="2">
    <location>
        <begin position="384"/>
        <end position="439"/>
    </location>
</feature>
<feature type="coiled-coil region" evidence="1">
    <location>
        <begin position="66"/>
        <end position="100"/>
    </location>
</feature>
<evidence type="ECO:0000313" key="3">
    <source>
        <dbReference type="EMBL" id="KAI8578466.1"/>
    </source>
</evidence>
<evidence type="ECO:0000256" key="1">
    <source>
        <dbReference type="SAM" id="Coils"/>
    </source>
</evidence>
<gene>
    <name evidence="3" type="ORF">K450DRAFT_246952</name>
</gene>
<organism evidence="3 4">
    <name type="scientific">Umbelopsis ramanniana AG</name>
    <dbReference type="NCBI Taxonomy" id="1314678"/>
    <lineage>
        <taxon>Eukaryota</taxon>
        <taxon>Fungi</taxon>
        <taxon>Fungi incertae sedis</taxon>
        <taxon>Mucoromycota</taxon>
        <taxon>Mucoromycotina</taxon>
        <taxon>Umbelopsidomycetes</taxon>
        <taxon>Umbelopsidales</taxon>
        <taxon>Umbelopsidaceae</taxon>
        <taxon>Umbelopsis</taxon>
    </lineage>
</organism>
<feature type="compositionally biased region" description="Low complexity" evidence="2">
    <location>
        <begin position="384"/>
        <end position="397"/>
    </location>
</feature>
<feature type="coiled-coil region" evidence="1">
    <location>
        <begin position="141"/>
        <end position="182"/>
    </location>
</feature>
<dbReference type="AlphaFoldDB" id="A0AAD5E6U7"/>
<evidence type="ECO:0000256" key="2">
    <source>
        <dbReference type="SAM" id="MobiDB-lite"/>
    </source>
</evidence>
<feature type="region of interest" description="Disordered" evidence="2">
    <location>
        <begin position="1"/>
        <end position="22"/>
    </location>
</feature>
<dbReference type="EMBL" id="MU620929">
    <property type="protein sequence ID" value="KAI8578466.1"/>
    <property type="molecule type" value="Genomic_DNA"/>
</dbReference>
<evidence type="ECO:0000313" key="4">
    <source>
        <dbReference type="Proteomes" id="UP001206595"/>
    </source>
</evidence>
<keyword evidence="4" id="KW-1185">Reference proteome</keyword>
<proteinExistence type="predicted"/>
<dbReference type="GeneID" id="75915338"/>
<dbReference type="Proteomes" id="UP001206595">
    <property type="component" value="Unassembled WGS sequence"/>
</dbReference>
<evidence type="ECO:0008006" key="5">
    <source>
        <dbReference type="Google" id="ProtNLM"/>
    </source>
</evidence>
<keyword evidence="1" id="KW-0175">Coiled coil</keyword>